<dbReference type="PANTHER" id="PTHR22617:SF23">
    <property type="entry name" value="CHEMOTAXIS PROTEIN CHEW"/>
    <property type="match status" value="1"/>
</dbReference>
<dbReference type="PROSITE" id="PS50851">
    <property type="entry name" value="CHEW"/>
    <property type="match status" value="3"/>
</dbReference>
<dbReference type="GO" id="GO:0007165">
    <property type="term" value="P:signal transduction"/>
    <property type="evidence" value="ECO:0007669"/>
    <property type="project" value="InterPro"/>
</dbReference>
<feature type="domain" description="CheW-like" evidence="2">
    <location>
        <begin position="339"/>
        <end position="491"/>
    </location>
</feature>
<dbReference type="Pfam" id="PF01584">
    <property type="entry name" value="CheW"/>
    <property type="match status" value="3"/>
</dbReference>
<dbReference type="RefSeq" id="WP_093554943.1">
    <property type="nucleotide sequence ID" value="NZ_FPBO01000005.1"/>
</dbReference>
<dbReference type="PANTHER" id="PTHR22617">
    <property type="entry name" value="CHEMOTAXIS SENSOR HISTIDINE KINASE-RELATED"/>
    <property type="match status" value="1"/>
</dbReference>
<gene>
    <name evidence="3" type="ORF">SAMN05216552_1005167</name>
</gene>
<reference evidence="4" key="1">
    <citation type="submission" date="2016-10" db="EMBL/GenBank/DDBJ databases">
        <authorList>
            <person name="Varghese N."/>
            <person name="Submissions S."/>
        </authorList>
    </citation>
    <scope>NUCLEOTIDE SEQUENCE [LARGE SCALE GENOMIC DNA]</scope>
    <source>
        <strain evidence="4">CGMCC 1.11014</strain>
    </source>
</reference>
<evidence type="ECO:0000259" key="2">
    <source>
        <dbReference type="PROSITE" id="PS50851"/>
    </source>
</evidence>
<accession>A0A1I7HCU9</accession>
<feature type="domain" description="CheW-like" evidence="2">
    <location>
        <begin position="176"/>
        <end position="316"/>
    </location>
</feature>
<dbReference type="GO" id="GO:0006935">
    <property type="term" value="P:chemotaxis"/>
    <property type="evidence" value="ECO:0007669"/>
    <property type="project" value="InterPro"/>
</dbReference>
<dbReference type="EMBL" id="FPBO01000005">
    <property type="protein sequence ID" value="SFU58432.1"/>
    <property type="molecule type" value="Genomic_DNA"/>
</dbReference>
<dbReference type="SMART" id="SM00260">
    <property type="entry name" value="CheW"/>
    <property type="match status" value="3"/>
</dbReference>
<dbReference type="SUPFAM" id="SSF50341">
    <property type="entry name" value="CheW-like"/>
    <property type="match status" value="3"/>
</dbReference>
<evidence type="ECO:0000313" key="3">
    <source>
        <dbReference type="EMBL" id="SFU58432.1"/>
    </source>
</evidence>
<keyword evidence="4" id="KW-1185">Reference proteome</keyword>
<dbReference type="Gene3D" id="2.40.50.180">
    <property type="entry name" value="CheA-289, Domain 4"/>
    <property type="match status" value="3"/>
</dbReference>
<dbReference type="GO" id="GO:0005829">
    <property type="term" value="C:cytosol"/>
    <property type="evidence" value="ECO:0007669"/>
    <property type="project" value="TreeGrafter"/>
</dbReference>
<dbReference type="OrthoDB" id="9790406at2"/>
<feature type="region of interest" description="Disordered" evidence="1">
    <location>
        <begin position="445"/>
        <end position="468"/>
    </location>
</feature>
<feature type="domain" description="CheW-like" evidence="2">
    <location>
        <begin position="11"/>
        <end position="153"/>
    </location>
</feature>
<dbReference type="STRING" id="1035707.SAMN05216552_1005167"/>
<dbReference type="InterPro" id="IPR002545">
    <property type="entry name" value="CheW-lke_dom"/>
</dbReference>
<organism evidence="3 4">
    <name type="scientific">Pseudoduganella namucuonensis</name>
    <dbReference type="NCBI Taxonomy" id="1035707"/>
    <lineage>
        <taxon>Bacteria</taxon>
        <taxon>Pseudomonadati</taxon>
        <taxon>Pseudomonadota</taxon>
        <taxon>Betaproteobacteria</taxon>
        <taxon>Burkholderiales</taxon>
        <taxon>Oxalobacteraceae</taxon>
        <taxon>Telluria group</taxon>
        <taxon>Pseudoduganella</taxon>
    </lineage>
</organism>
<evidence type="ECO:0000256" key="1">
    <source>
        <dbReference type="SAM" id="MobiDB-lite"/>
    </source>
</evidence>
<dbReference type="Gene3D" id="2.30.30.40">
    <property type="entry name" value="SH3 Domains"/>
    <property type="match status" value="3"/>
</dbReference>
<dbReference type="AlphaFoldDB" id="A0A1I7HCU9"/>
<proteinExistence type="predicted"/>
<protein>
    <submittedName>
        <fullName evidence="3">CheW protein</fullName>
    </submittedName>
</protein>
<sequence length="496" mass="53768">MENTDTAAPATELFGSFMLGEDEFALPASCIREVVNFPERLTALPLCPPYLEGMFTLRGSVIPVVNLGRLFDPDAPAAAPSHKIAIIDHQDVLVGILFHATGEILRVRPEQRTRLAYDGAAAPGVIAGTILLDNGARLLQILAPASLVRVENVPQVVALRIAAQPAGGARAALGRRRHCVTFRSGGSRFALEMAAIQEIIRVPELQGSVLNSKLCLGRFNFRGSQVAAVDFATLLGGEAAAPGPERRVIVARIDHATIGFLVDEVDSIVHFASEELLPIPLLSKARAAMFGGCLTRPDGADIILLDHQGIFSHAEITRMHQGHAALFLDQGQVRAERKTRRKVYLTFRVQESYALEITQVREIIDRKGDITRPPGMPPHVAGVLNLRQRMVILIDLRQLYGMAPLEQEEGTKVLVIERGEERYGLVVDGVETIVTIDDSHRYGAPQLMRGGQRAGGPQSESSEVLELPLPDGGTRTVCMFDCARLLDKLAPEGVAA</sequence>
<evidence type="ECO:0000313" key="4">
    <source>
        <dbReference type="Proteomes" id="UP000199391"/>
    </source>
</evidence>
<dbReference type="InterPro" id="IPR039315">
    <property type="entry name" value="CheW"/>
</dbReference>
<dbReference type="Proteomes" id="UP000199391">
    <property type="component" value="Unassembled WGS sequence"/>
</dbReference>
<name>A0A1I7HCU9_9BURK</name>
<dbReference type="InterPro" id="IPR036061">
    <property type="entry name" value="CheW-like_dom_sf"/>
</dbReference>